<evidence type="ECO:0000256" key="3">
    <source>
        <dbReference type="ARBA" id="ARBA00004571"/>
    </source>
</evidence>
<evidence type="ECO:0000256" key="14">
    <source>
        <dbReference type="ARBA" id="ARBA00022963"/>
    </source>
</evidence>
<keyword evidence="17" id="KW-0998">Cell outer membrane</keyword>
<feature type="binding site" description="in dimeric form" evidence="20">
    <location>
        <position position="182"/>
    </location>
    <ligand>
        <name>Ca(2+)</name>
        <dbReference type="ChEBI" id="CHEBI:29108"/>
        <label>1</label>
    </ligand>
</feature>
<comment type="similarity">
    <text evidence="4">Belongs to the phospholipase A1 family.</text>
</comment>
<keyword evidence="16" id="KW-0472">Membrane</keyword>
<evidence type="ECO:0000256" key="11">
    <source>
        <dbReference type="ARBA" id="ARBA00022729"/>
    </source>
</evidence>
<feature type="binding site" description="in dimeric form" evidence="20">
    <location>
        <position position="136"/>
    </location>
    <ligand>
        <name>Ca(2+)</name>
        <dbReference type="ChEBI" id="CHEBI:29108"/>
        <label>1</label>
    </ligand>
</feature>
<dbReference type="GO" id="GO:0009279">
    <property type="term" value="C:cell outer membrane"/>
    <property type="evidence" value="ECO:0007669"/>
    <property type="project" value="UniProtKB-SubCell"/>
</dbReference>
<evidence type="ECO:0000256" key="9">
    <source>
        <dbReference type="ARBA" id="ARBA00022692"/>
    </source>
</evidence>
<dbReference type="RefSeq" id="WP_264286156.1">
    <property type="nucleotide sequence ID" value="NZ_JAOZEV010000003.1"/>
</dbReference>
<sequence>MKLFSAKKVFFFLLFNSALTYSQVKDMFSKPTELHTISERWELTPESSNGTFLITPYKSIYVLPANWYSSPNEHPYSGNGKPEYVAPPGTNYNNIETKFQLSFKTKILHNALFGKGDLWVGYTQESQWQIYNESLSRPFREINYEPEIIFNYPLNFNVLGFNMRMAGVAFNHESNGKGLPFSRSWNRIIFHLGFDRDNWSVYVRPWLRLRSKKDDNPDIAQYIGRGDINIIYTNSKSVFTFTGSNNLSFNKNRGNAAFSWSYPIVGNLKGFLLATHGYGETLIDYNNLQTTIGVGVSLIGPL</sequence>
<evidence type="ECO:0000256" key="8">
    <source>
        <dbReference type="ARBA" id="ARBA00022452"/>
    </source>
</evidence>
<evidence type="ECO:0000256" key="5">
    <source>
        <dbReference type="ARBA" id="ARBA00011702"/>
    </source>
</evidence>
<dbReference type="GO" id="GO:0008970">
    <property type="term" value="F:phospholipase A1 activity"/>
    <property type="evidence" value="ECO:0007669"/>
    <property type="project" value="UniProtKB-EC"/>
</dbReference>
<evidence type="ECO:0000313" key="21">
    <source>
        <dbReference type="EMBL" id="MCV9931849.1"/>
    </source>
</evidence>
<evidence type="ECO:0000256" key="7">
    <source>
        <dbReference type="ARBA" id="ARBA00013278"/>
    </source>
</evidence>
<evidence type="ECO:0000256" key="16">
    <source>
        <dbReference type="ARBA" id="ARBA00023136"/>
    </source>
</evidence>
<dbReference type="SUPFAM" id="SSF56931">
    <property type="entry name" value="Outer membrane phospholipase A (OMPLA)"/>
    <property type="match status" value="1"/>
</dbReference>
<evidence type="ECO:0000313" key="22">
    <source>
        <dbReference type="Proteomes" id="UP001151133"/>
    </source>
</evidence>
<evidence type="ECO:0000256" key="18">
    <source>
        <dbReference type="ARBA" id="ARBA00032375"/>
    </source>
</evidence>
<comment type="subcellular location">
    <subcellularLocation>
        <location evidence="3">Cell outer membrane</location>
        <topology evidence="3">Multi-pass membrane protein</topology>
    </subcellularLocation>
</comment>
<protein>
    <recommendedName>
        <fullName evidence="18">Phosphatidylcholine 1-acylhydrolase</fullName>
        <ecNumber evidence="6">3.1.1.32</ecNumber>
        <ecNumber evidence="7">3.1.1.4</ecNumber>
    </recommendedName>
</protein>
<dbReference type="GO" id="GO:0004623">
    <property type="term" value="F:phospholipase A2 activity"/>
    <property type="evidence" value="ECO:0007669"/>
    <property type="project" value="UniProtKB-EC"/>
</dbReference>
<evidence type="ECO:0000256" key="12">
    <source>
        <dbReference type="ARBA" id="ARBA00022801"/>
    </source>
</evidence>
<dbReference type="GO" id="GO:0005509">
    <property type="term" value="F:calcium ion binding"/>
    <property type="evidence" value="ECO:0007669"/>
    <property type="project" value="TreeGrafter"/>
</dbReference>
<evidence type="ECO:0000256" key="15">
    <source>
        <dbReference type="ARBA" id="ARBA00023098"/>
    </source>
</evidence>
<proteinExistence type="inferred from homology"/>
<feature type="active site" description="Proton acceptor" evidence="19">
    <location>
        <position position="172"/>
    </location>
</feature>
<keyword evidence="14" id="KW-0442">Lipid degradation</keyword>
<dbReference type="EC" id="3.1.1.4" evidence="7"/>
<keyword evidence="8" id="KW-1134">Transmembrane beta strand</keyword>
<comment type="caution">
    <text evidence="21">The sequence shown here is derived from an EMBL/GenBank/DDBJ whole genome shotgun (WGS) entry which is preliminary data.</text>
</comment>
<dbReference type="AlphaFoldDB" id="A0A9X2YZQ0"/>
<comment type="catalytic activity">
    <reaction evidence="1">
        <text>a 1,2-diacyl-sn-glycero-3-phosphocholine + H2O = a 2-acyl-sn-glycero-3-phosphocholine + a fatty acid + H(+)</text>
        <dbReference type="Rhea" id="RHEA:18689"/>
        <dbReference type="ChEBI" id="CHEBI:15377"/>
        <dbReference type="ChEBI" id="CHEBI:15378"/>
        <dbReference type="ChEBI" id="CHEBI:28868"/>
        <dbReference type="ChEBI" id="CHEBI:57643"/>
        <dbReference type="ChEBI" id="CHEBI:57875"/>
        <dbReference type="EC" id="3.1.1.32"/>
    </reaction>
</comment>
<evidence type="ECO:0000256" key="10">
    <source>
        <dbReference type="ARBA" id="ARBA00022723"/>
    </source>
</evidence>
<feature type="binding site" description="in dimeric form" evidence="20">
    <location>
        <position position="215"/>
    </location>
    <ligand>
        <name>Ca(2+)</name>
        <dbReference type="ChEBI" id="CHEBI:29108"/>
        <label>1</label>
    </ligand>
</feature>
<dbReference type="PANTHER" id="PTHR40457:SF1">
    <property type="entry name" value="PHOSPHOLIPASE A1"/>
    <property type="match status" value="1"/>
</dbReference>
<dbReference type="EC" id="3.1.1.32" evidence="6"/>
<keyword evidence="15" id="KW-0443">Lipid metabolism</keyword>
<evidence type="ECO:0000256" key="1">
    <source>
        <dbReference type="ARBA" id="ARBA00000111"/>
    </source>
</evidence>
<dbReference type="InterPro" id="IPR003187">
    <property type="entry name" value="PLipase_A1"/>
</dbReference>
<feature type="active site" description="Nucleophile" evidence="19">
    <location>
        <position position="174"/>
    </location>
</feature>
<keyword evidence="9" id="KW-0812">Transmembrane</keyword>
<gene>
    <name evidence="21" type="ORF">OIU80_06090</name>
</gene>
<keyword evidence="11" id="KW-0732">Signal</keyword>
<dbReference type="GO" id="GO:0016042">
    <property type="term" value="P:lipid catabolic process"/>
    <property type="evidence" value="ECO:0007669"/>
    <property type="project" value="UniProtKB-KW"/>
</dbReference>
<dbReference type="Pfam" id="PF02253">
    <property type="entry name" value="PLA1"/>
    <property type="match status" value="1"/>
</dbReference>
<dbReference type="PRINTS" id="PR01486">
    <property type="entry name" value="PHPHLIPASEA1"/>
</dbReference>
<comment type="subunit">
    <text evidence="5">Homodimer; dimerization is reversible, and the dimeric form is the active one.</text>
</comment>
<dbReference type="Proteomes" id="UP001151133">
    <property type="component" value="Unassembled WGS sequence"/>
</dbReference>
<dbReference type="Gene3D" id="2.40.230.10">
    <property type="entry name" value="Phospholipase A1"/>
    <property type="match status" value="1"/>
</dbReference>
<evidence type="ECO:0000256" key="4">
    <source>
        <dbReference type="ARBA" id="ARBA00010525"/>
    </source>
</evidence>
<reference evidence="21" key="1">
    <citation type="submission" date="2022-10" db="EMBL/GenBank/DDBJ databases">
        <title>Two novel species of Flavobacterium.</title>
        <authorList>
            <person name="Liu Q."/>
            <person name="Xin Y.-H."/>
        </authorList>
    </citation>
    <scope>NUCLEOTIDE SEQUENCE</scope>
    <source>
        <strain evidence="21">LS1R47</strain>
    </source>
</reference>
<comment type="cofactor">
    <cofactor evidence="20">
        <name>Ca(2+)</name>
        <dbReference type="ChEBI" id="CHEBI:29108"/>
    </cofactor>
    <text evidence="20">Binds 1 Ca(2+) ion per monomer.</text>
</comment>
<keyword evidence="13 20" id="KW-0106">Calcium</keyword>
<accession>A0A9X2YZQ0</accession>
<dbReference type="InterPro" id="IPR036541">
    <property type="entry name" value="PLipase_A1_sf"/>
</dbReference>
<keyword evidence="10 20" id="KW-0479">Metal-binding</keyword>
<dbReference type="EMBL" id="JAOZEV010000003">
    <property type="protein sequence ID" value="MCV9931849.1"/>
    <property type="molecule type" value="Genomic_DNA"/>
</dbReference>
<evidence type="ECO:0000256" key="6">
    <source>
        <dbReference type="ARBA" id="ARBA00013179"/>
    </source>
</evidence>
<keyword evidence="12" id="KW-0378">Hydrolase</keyword>
<organism evidence="21 22">
    <name type="scientific">Flavobacterium frigoritolerans</name>
    <dbReference type="NCBI Taxonomy" id="2987686"/>
    <lineage>
        <taxon>Bacteria</taxon>
        <taxon>Pseudomonadati</taxon>
        <taxon>Bacteroidota</taxon>
        <taxon>Flavobacteriia</taxon>
        <taxon>Flavobacteriales</taxon>
        <taxon>Flavobacteriaceae</taxon>
        <taxon>Flavobacterium</taxon>
    </lineage>
</organism>
<keyword evidence="22" id="KW-1185">Reference proteome</keyword>
<name>A0A9X2YZQ0_9FLAO</name>
<evidence type="ECO:0000256" key="20">
    <source>
        <dbReference type="PIRSR" id="PIRSR603187-2"/>
    </source>
</evidence>
<evidence type="ECO:0000256" key="2">
    <source>
        <dbReference type="ARBA" id="ARBA00001604"/>
    </source>
</evidence>
<evidence type="ECO:0000256" key="13">
    <source>
        <dbReference type="ARBA" id="ARBA00022837"/>
    </source>
</evidence>
<evidence type="ECO:0000256" key="19">
    <source>
        <dbReference type="PIRSR" id="PIRSR603187-1"/>
    </source>
</evidence>
<comment type="catalytic activity">
    <reaction evidence="2">
        <text>a 1,2-diacyl-sn-glycero-3-phosphocholine + H2O = a 1-acyl-sn-glycero-3-phosphocholine + a fatty acid + H(+)</text>
        <dbReference type="Rhea" id="RHEA:15801"/>
        <dbReference type="ChEBI" id="CHEBI:15377"/>
        <dbReference type="ChEBI" id="CHEBI:15378"/>
        <dbReference type="ChEBI" id="CHEBI:28868"/>
        <dbReference type="ChEBI" id="CHEBI:57643"/>
        <dbReference type="ChEBI" id="CHEBI:58168"/>
        <dbReference type="EC" id="3.1.1.4"/>
    </reaction>
</comment>
<dbReference type="PANTHER" id="PTHR40457">
    <property type="entry name" value="PHOSPHOLIPASE A1"/>
    <property type="match status" value="1"/>
</dbReference>
<evidence type="ECO:0000256" key="17">
    <source>
        <dbReference type="ARBA" id="ARBA00023237"/>
    </source>
</evidence>